<protein>
    <submittedName>
        <fullName evidence="1">Uncharacterized protein</fullName>
    </submittedName>
</protein>
<organism evidence="1 2">
    <name type="scientific">Paenibacillus tianjinensis</name>
    <dbReference type="NCBI Taxonomy" id="2810347"/>
    <lineage>
        <taxon>Bacteria</taxon>
        <taxon>Bacillati</taxon>
        <taxon>Bacillota</taxon>
        <taxon>Bacilli</taxon>
        <taxon>Bacillales</taxon>
        <taxon>Paenibacillaceae</taxon>
        <taxon>Paenibacillus</taxon>
    </lineage>
</organism>
<name>A0ABX7L5X8_9BACL</name>
<dbReference type="Proteomes" id="UP000663452">
    <property type="component" value="Chromosome"/>
</dbReference>
<gene>
    <name evidence="1" type="ORF">JRJ22_15285</name>
</gene>
<keyword evidence="2" id="KW-1185">Reference proteome</keyword>
<sequence length="48" mass="5387">MVWEVSVEKSRHSVFGYLIEADTIQQAIQEAEEFGTVIGAKISETMNN</sequence>
<accession>A0ABX7L5X8</accession>
<dbReference type="RefSeq" id="WP_206100367.1">
    <property type="nucleotide sequence ID" value="NZ_CP070969.1"/>
</dbReference>
<proteinExistence type="predicted"/>
<evidence type="ECO:0000313" key="2">
    <source>
        <dbReference type="Proteomes" id="UP000663452"/>
    </source>
</evidence>
<dbReference type="EMBL" id="CP070969">
    <property type="protein sequence ID" value="QSF42678.1"/>
    <property type="molecule type" value="Genomic_DNA"/>
</dbReference>
<evidence type="ECO:0000313" key="1">
    <source>
        <dbReference type="EMBL" id="QSF42678.1"/>
    </source>
</evidence>
<reference evidence="1 2" key="1">
    <citation type="submission" date="2021-02" db="EMBL/GenBank/DDBJ databases">
        <title>Paenibacillus tianjinensis sp. nov.</title>
        <authorList>
            <person name="Liu H."/>
        </authorList>
    </citation>
    <scope>NUCLEOTIDE SEQUENCE [LARGE SCALE GENOMIC DNA]</scope>
    <source>
        <strain evidence="1 2">TB2019</strain>
    </source>
</reference>